<dbReference type="InterPro" id="IPR029479">
    <property type="entry name" value="Nitroreductase"/>
</dbReference>
<dbReference type="SUPFAM" id="SSF55469">
    <property type="entry name" value="FMN-dependent nitroreductase-like"/>
    <property type="match status" value="1"/>
</dbReference>
<reference evidence="7 8" key="1">
    <citation type="submission" date="2019-08" db="EMBL/GenBank/DDBJ databases">
        <authorList>
            <person name="Peeters C."/>
        </authorList>
    </citation>
    <scope>NUCLEOTIDE SEQUENCE [LARGE SCALE GENOMIC DNA]</scope>
    <source>
        <strain evidence="7 8">LMG 20603</strain>
    </source>
</reference>
<evidence type="ECO:0000256" key="5">
    <source>
        <dbReference type="HAMAP-Rule" id="MF_01204"/>
    </source>
</evidence>
<comment type="similarity">
    <text evidence="5">Belongs to the nitroreductase family. HadB/RutE subfamily.</text>
</comment>
<dbReference type="InterPro" id="IPR050461">
    <property type="entry name" value="Nitroreductase_HadB/RutE"/>
</dbReference>
<dbReference type="InterPro" id="IPR000415">
    <property type="entry name" value="Nitroreductase-like"/>
</dbReference>
<feature type="domain" description="Nitroreductase" evidence="6">
    <location>
        <begin position="32"/>
        <end position="177"/>
    </location>
</feature>
<proteinExistence type="inferred from homology"/>
<keyword evidence="1 5" id="KW-0285">Flavoprotein</keyword>
<dbReference type="InterPro" id="IPR023936">
    <property type="entry name" value="RutE-like"/>
</dbReference>
<dbReference type="Proteomes" id="UP000382040">
    <property type="component" value="Unassembled WGS sequence"/>
</dbReference>
<comment type="cofactor">
    <cofactor evidence="5">
        <name>FMN</name>
        <dbReference type="ChEBI" id="CHEBI:58210"/>
    </cofactor>
</comment>
<protein>
    <recommendedName>
        <fullName evidence="5">Putative NADH dehydrogenase/NAD(P)H nitroreductase PBR20603_03149</fullName>
        <ecNumber evidence="5">1.-.-.-</ecNumber>
    </recommendedName>
</protein>
<dbReference type="RefSeq" id="WP_150560436.1">
    <property type="nucleotide sequence ID" value="NZ_CABPST010000008.1"/>
</dbReference>
<gene>
    <name evidence="7" type="ORF">PBR20603_03149</name>
</gene>
<dbReference type="Pfam" id="PF00881">
    <property type="entry name" value="Nitroreductase"/>
    <property type="match status" value="1"/>
</dbReference>
<dbReference type="PANTHER" id="PTHR43543:SF1">
    <property type="entry name" value="MALONIC SEMIALDEHYDE REDUCTASE RUTE-RELATED"/>
    <property type="match status" value="1"/>
</dbReference>
<dbReference type="OrthoDB" id="9784375at2"/>
<dbReference type="EC" id="1.-.-.-" evidence="5"/>
<dbReference type="EMBL" id="CABPST010000008">
    <property type="protein sequence ID" value="VVE89183.1"/>
    <property type="molecule type" value="Genomic_DNA"/>
</dbReference>
<organism evidence="7 8">
    <name type="scientific">Pandoraea bronchicola</name>
    <dbReference type="NCBI Taxonomy" id="2508287"/>
    <lineage>
        <taxon>Bacteria</taxon>
        <taxon>Pseudomonadati</taxon>
        <taxon>Pseudomonadota</taxon>
        <taxon>Betaproteobacteria</taxon>
        <taxon>Burkholderiales</taxon>
        <taxon>Burkholderiaceae</taxon>
        <taxon>Pandoraea</taxon>
    </lineage>
</organism>
<dbReference type="Gene3D" id="3.40.109.10">
    <property type="entry name" value="NADH Oxidase"/>
    <property type="match status" value="1"/>
</dbReference>
<keyword evidence="5" id="KW-0520">NAD</keyword>
<dbReference type="HAMAP" id="MF_01204">
    <property type="entry name" value="Oxidoreductase_RutE_HadB"/>
    <property type="match status" value="1"/>
</dbReference>
<name>A0A5E5BXY1_9BURK</name>
<dbReference type="GO" id="GO:0016491">
    <property type="term" value="F:oxidoreductase activity"/>
    <property type="evidence" value="ECO:0007669"/>
    <property type="project" value="UniProtKB-UniRule"/>
</dbReference>
<evidence type="ECO:0000313" key="8">
    <source>
        <dbReference type="Proteomes" id="UP000382040"/>
    </source>
</evidence>
<keyword evidence="2 5" id="KW-0288">FMN</keyword>
<evidence type="ECO:0000256" key="4">
    <source>
        <dbReference type="ARBA" id="ARBA00023002"/>
    </source>
</evidence>
<dbReference type="PANTHER" id="PTHR43543">
    <property type="entry name" value="MALONIC SEMIALDEHYDE REDUCTASE RUTE-RELATED"/>
    <property type="match status" value="1"/>
</dbReference>
<evidence type="ECO:0000256" key="3">
    <source>
        <dbReference type="ARBA" id="ARBA00022857"/>
    </source>
</evidence>
<keyword evidence="3 5" id="KW-0521">NADP</keyword>
<keyword evidence="8" id="KW-1185">Reference proteome</keyword>
<evidence type="ECO:0000256" key="1">
    <source>
        <dbReference type="ARBA" id="ARBA00022630"/>
    </source>
</evidence>
<sequence>MTQVFSRGVAWLDAVRGTLPDAALDQLFRTARSHNVWRDVPVADATLHALYALMKWAPTSANGSPARLIFVRTPAGRARLLPLLSPGNVEKTRTAPVTVIIAHDLDFHTRLGQLFPHNPGAAAMFADDAELAAMTAFRNGSLQGAYLIMAARAVGLDCGPMSGFDAGAIEREFLSTDSLRQWGGQMKVNFLCNLGYGDETKCFARSPRLRFDEACRLE</sequence>
<accession>A0A5E5BXY1</accession>
<keyword evidence="4 5" id="KW-0560">Oxidoreductase</keyword>
<dbReference type="NCBIfam" id="NF003768">
    <property type="entry name" value="PRK05365.1"/>
    <property type="match status" value="1"/>
</dbReference>
<evidence type="ECO:0000313" key="7">
    <source>
        <dbReference type="EMBL" id="VVE89183.1"/>
    </source>
</evidence>
<evidence type="ECO:0000259" key="6">
    <source>
        <dbReference type="Pfam" id="PF00881"/>
    </source>
</evidence>
<dbReference type="AlphaFoldDB" id="A0A5E5BXY1"/>
<evidence type="ECO:0000256" key="2">
    <source>
        <dbReference type="ARBA" id="ARBA00022643"/>
    </source>
</evidence>
<dbReference type="CDD" id="cd02148">
    <property type="entry name" value="RutE-like"/>
    <property type="match status" value="1"/>
</dbReference>